<feature type="domain" description="Galactosyltransferase C-terminal" evidence="2">
    <location>
        <begin position="41"/>
        <end position="108"/>
    </location>
</feature>
<evidence type="ECO:0000256" key="1">
    <source>
        <dbReference type="ARBA" id="ARBA00022679"/>
    </source>
</evidence>
<dbReference type="PANTHER" id="PTHR12369:SF5">
    <property type="entry name" value="HEXOSYLTRANSFERASE"/>
    <property type="match status" value="1"/>
</dbReference>
<reference evidence="3" key="1">
    <citation type="submission" date="2023-01" db="EMBL/GenBank/DDBJ databases">
        <title>Genome assembly of the deep-sea coral Lophelia pertusa.</title>
        <authorList>
            <person name="Herrera S."/>
            <person name="Cordes E."/>
        </authorList>
    </citation>
    <scope>NUCLEOTIDE SEQUENCE</scope>
    <source>
        <strain evidence="3">USNM1676648</strain>
        <tissue evidence="3">Polyp</tissue>
    </source>
</reference>
<keyword evidence="1 3" id="KW-0808">Transferase</keyword>
<dbReference type="Proteomes" id="UP001163046">
    <property type="component" value="Unassembled WGS sequence"/>
</dbReference>
<dbReference type="InterPro" id="IPR029044">
    <property type="entry name" value="Nucleotide-diphossugar_trans"/>
</dbReference>
<name>A0A9W9YCG3_9CNID</name>
<dbReference type="GO" id="GO:0033842">
    <property type="term" value="F:N-acetyl-beta-glucosaminyl-derivative 4-beta-N-acetylgalactosaminyltransferase activity"/>
    <property type="evidence" value="ECO:0007669"/>
    <property type="project" value="UniProtKB-EC"/>
</dbReference>
<dbReference type="Gene3D" id="3.90.550.10">
    <property type="entry name" value="Spore Coat Polysaccharide Biosynthesis Protein SpsA, Chain A"/>
    <property type="match status" value="1"/>
</dbReference>
<dbReference type="EMBL" id="MU827805">
    <property type="protein sequence ID" value="KAJ7326008.1"/>
    <property type="molecule type" value="Genomic_DNA"/>
</dbReference>
<organism evidence="3 4">
    <name type="scientific">Desmophyllum pertusum</name>
    <dbReference type="NCBI Taxonomy" id="174260"/>
    <lineage>
        <taxon>Eukaryota</taxon>
        <taxon>Metazoa</taxon>
        <taxon>Cnidaria</taxon>
        <taxon>Anthozoa</taxon>
        <taxon>Hexacorallia</taxon>
        <taxon>Scleractinia</taxon>
        <taxon>Caryophylliina</taxon>
        <taxon>Caryophylliidae</taxon>
        <taxon>Desmophyllum</taxon>
    </lineage>
</organism>
<dbReference type="InterPro" id="IPR027791">
    <property type="entry name" value="Galactosyl_T_C"/>
</dbReference>
<dbReference type="EC" id="2.4.1.244" evidence="3"/>
<evidence type="ECO:0000313" key="4">
    <source>
        <dbReference type="Proteomes" id="UP001163046"/>
    </source>
</evidence>
<dbReference type="Pfam" id="PF02709">
    <property type="entry name" value="Glyco_transf_7C"/>
    <property type="match status" value="1"/>
</dbReference>
<comment type="caution">
    <text evidence="3">The sequence shown here is derived from an EMBL/GenBank/DDBJ whole genome shotgun (WGS) entry which is preliminary data.</text>
</comment>
<protein>
    <submittedName>
        <fullName evidence="3">B4galnt3p</fullName>
        <ecNumber evidence="3">2.4.1.244</ecNumber>
    </submittedName>
</protein>
<accession>A0A9W9YCG3</accession>
<keyword evidence="4" id="KW-1185">Reference proteome</keyword>
<dbReference type="OrthoDB" id="5966299at2759"/>
<gene>
    <name evidence="3" type="primary">B4GALNT3_4</name>
    <name evidence="3" type="ORF">OS493_028730</name>
</gene>
<dbReference type="InterPro" id="IPR051227">
    <property type="entry name" value="CS_glycosyltransferase"/>
</dbReference>
<evidence type="ECO:0000259" key="2">
    <source>
        <dbReference type="Pfam" id="PF02709"/>
    </source>
</evidence>
<evidence type="ECO:0000313" key="3">
    <source>
        <dbReference type="EMBL" id="KAJ7326008.1"/>
    </source>
</evidence>
<sequence>MDNFWNFNDINVIFVCLQHTVLGKVAYAPTVGRLECGAFPSYPNGFWQENGFGILGVYKADWDRFGGMNIKEFTTKWGGEDWDLIDRVFSIQLEIERLKQPGLFHYYHSHKGMWQ</sequence>
<dbReference type="SUPFAM" id="SSF53448">
    <property type="entry name" value="Nucleotide-diphospho-sugar transferases"/>
    <property type="match status" value="1"/>
</dbReference>
<proteinExistence type="predicted"/>
<dbReference type="PANTHER" id="PTHR12369">
    <property type="entry name" value="CHONDROITIN SYNTHASE"/>
    <property type="match status" value="1"/>
</dbReference>
<dbReference type="AlphaFoldDB" id="A0A9W9YCG3"/>
<keyword evidence="3" id="KW-0328">Glycosyltransferase</keyword>